<reference evidence="2 3" key="1">
    <citation type="journal article" date="2016" name="Nat. Commun.">
        <title>Thousands of microbial genomes shed light on interconnected biogeochemical processes in an aquifer system.</title>
        <authorList>
            <person name="Anantharaman K."/>
            <person name="Brown C.T."/>
            <person name="Hug L.A."/>
            <person name="Sharon I."/>
            <person name="Castelle C.J."/>
            <person name="Probst A.J."/>
            <person name="Thomas B.C."/>
            <person name="Singh A."/>
            <person name="Wilkins M.J."/>
            <person name="Karaoz U."/>
            <person name="Brodie E.L."/>
            <person name="Williams K.H."/>
            <person name="Hubbard S.S."/>
            <person name="Banfield J.F."/>
        </authorList>
    </citation>
    <scope>NUCLEOTIDE SEQUENCE [LARGE SCALE GENOMIC DNA]</scope>
</reference>
<accession>A0A1G1Z9B0</accession>
<keyword evidence="1" id="KW-1133">Transmembrane helix</keyword>
<dbReference type="Proteomes" id="UP000176544">
    <property type="component" value="Unassembled WGS sequence"/>
</dbReference>
<evidence type="ECO:0000256" key="1">
    <source>
        <dbReference type="SAM" id="Phobius"/>
    </source>
</evidence>
<proteinExistence type="predicted"/>
<keyword evidence="1" id="KW-0812">Transmembrane</keyword>
<organism evidence="2 3">
    <name type="scientific">Candidatus Colwellbacteria bacterium RIFCSPLOWO2_02_FULL_45_11</name>
    <dbReference type="NCBI Taxonomy" id="1797692"/>
    <lineage>
        <taxon>Bacteria</taxon>
        <taxon>Candidatus Colwelliibacteriota</taxon>
    </lineage>
</organism>
<evidence type="ECO:0000313" key="2">
    <source>
        <dbReference type="EMBL" id="OGY61221.1"/>
    </source>
</evidence>
<keyword evidence="1" id="KW-0472">Membrane</keyword>
<evidence type="ECO:0000313" key="3">
    <source>
        <dbReference type="Proteomes" id="UP000176544"/>
    </source>
</evidence>
<sequence>MGDAAFTPMVDAASELPAPKSKALLISVGVVVVLALAAAAVYYFVLPLFSPDEPEVVVDETPIEEETPPITEEPAFVHSSFFIDADFTSEPRQAVLTALTVGAVNAALVTSDAANGTVEEVVFTANGDPVLAEDLIGLLLPGLDPAMFAEDFTAFVYHDENGDWSGYVFKLNTDANVSIAGAAVLSEIEESVNLSSFYPESPGTADSNGFRAGSVDGVSTRYLPFSATGASFNYGWFGNYLILSTSFKGFQEALGLLGS</sequence>
<gene>
    <name evidence="2" type="ORF">A3I33_00115</name>
</gene>
<comment type="caution">
    <text evidence="2">The sequence shown here is derived from an EMBL/GenBank/DDBJ whole genome shotgun (WGS) entry which is preliminary data.</text>
</comment>
<feature type="transmembrane region" description="Helical" evidence="1">
    <location>
        <begin position="23"/>
        <end position="45"/>
    </location>
</feature>
<dbReference type="EMBL" id="MHJA01000009">
    <property type="protein sequence ID" value="OGY61221.1"/>
    <property type="molecule type" value="Genomic_DNA"/>
</dbReference>
<dbReference type="STRING" id="1797692.A3I33_00115"/>
<protein>
    <submittedName>
        <fullName evidence="2">Uncharacterized protein</fullName>
    </submittedName>
</protein>
<dbReference type="AlphaFoldDB" id="A0A1G1Z9B0"/>
<name>A0A1G1Z9B0_9BACT</name>